<evidence type="ECO:0000313" key="3">
    <source>
        <dbReference type="Proteomes" id="UP001396334"/>
    </source>
</evidence>
<evidence type="ECO:0000256" key="1">
    <source>
        <dbReference type="SAM" id="MobiDB-lite"/>
    </source>
</evidence>
<feature type="compositionally biased region" description="Acidic residues" evidence="1">
    <location>
        <begin position="235"/>
        <end position="244"/>
    </location>
</feature>
<keyword evidence="3" id="KW-1185">Reference proteome</keyword>
<sequence>MLKKVTTNLFQILRTTFMTFLFTYLPRIREWKWENFLKIRCSTHVNLVGAFYSNAKLERNSEGLVEAIVSNVMGKPLRITLDDFTTQLNLPAGGLTKEKGAYDPTLKIVRNRATELDIHDRFLHLILTWNLRPISKHAVIRQLDYWWIDCFRNNRRPDLAHIMYNDITKVIGKPLTSAAPATLLFCTYISYILIKLGVPTRTDPPENHPSTLGVAAFHCCEWSKKNGEWTKTGNEELDGDDGDDGAIGATNPEDVANPDAPMPQGPQYSTETTAILGAIQNLNERISSFELRFNRMEENIAYLMSRHPPPQDE</sequence>
<evidence type="ECO:0008006" key="4">
    <source>
        <dbReference type="Google" id="ProtNLM"/>
    </source>
</evidence>
<name>A0ABR2QLV4_9ROSI</name>
<gene>
    <name evidence="2" type="ORF">V6N11_083275</name>
</gene>
<organism evidence="2 3">
    <name type="scientific">Hibiscus sabdariffa</name>
    <name type="common">roselle</name>
    <dbReference type="NCBI Taxonomy" id="183260"/>
    <lineage>
        <taxon>Eukaryota</taxon>
        <taxon>Viridiplantae</taxon>
        <taxon>Streptophyta</taxon>
        <taxon>Embryophyta</taxon>
        <taxon>Tracheophyta</taxon>
        <taxon>Spermatophyta</taxon>
        <taxon>Magnoliopsida</taxon>
        <taxon>eudicotyledons</taxon>
        <taxon>Gunneridae</taxon>
        <taxon>Pentapetalae</taxon>
        <taxon>rosids</taxon>
        <taxon>malvids</taxon>
        <taxon>Malvales</taxon>
        <taxon>Malvaceae</taxon>
        <taxon>Malvoideae</taxon>
        <taxon>Hibiscus</taxon>
    </lineage>
</organism>
<reference evidence="2 3" key="1">
    <citation type="journal article" date="2024" name="G3 (Bethesda)">
        <title>Genome assembly of Hibiscus sabdariffa L. provides insights into metabolisms of medicinal natural products.</title>
        <authorList>
            <person name="Kim T."/>
        </authorList>
    </citation>
    <scope>NUCLEOTIDE SEQUENCE [LARGE SCALE GENOMIC DNA]</scope>
    <source>
        <strain evidence="2">TK-2024</strain>
        <tissue evidence="2">Old leaves</tissue>
    </source>
</reference>
<dbReference type="Proteomes" id="UP001396334">
    <property type="component" value="Unassembled WGS sequence"/>
</dbReference>
<evidence type="ECO:0000313" key="2">
    <source>
        <dbReference type="EMBL" id="KAK9001492.1"/>
    </source>
</evidence>
<protein>
    <recommendedName>
        <fullName evidence="4">Aminotransferase-like plant mobile domain-containing protein</fullName>
    </recommendedName>
</protein>
<dbReference type="EMBL" id="JBBPBN010000036">
    <property type="protein sequence ID" value="KAK9001492.1"/>
    <property type="molecule type" value="Genomic_DNA"/>
</dbReference>
<comment type="caution">
    <text evidence="2">The sequence shown here is derived from an EMBL/GenBank/DDBJ whole genome shotgun (WGS) entry which is preliminary data.</text>
</comment>
<proteinExistence type="predicted"/>
<feature type="region of interest" description="Disordered" evidence="1">
    <location>
        <begin position="230"/>
        <end position="268"/>
    </location>
</feature>
<accession>A0ABR2QLV4</accession>